<comment type="subcellular location">
    <subcellularLocation>
        <location evidence="1">Membrane</location>
        <topology evidence="1">Multi-pass membrane protein</topology>
    </subcellularLocation>
</comment>
<evidence type="ECO:0000256" key="1">
    <source>
        <dbReference type="ARBA" id="ARBA00004141"/>
    </source>
</evidence>
<keyword evidence="2 5" id="KW-0812">Transmembrane</keyword>
<feature type="transmembrane region" description="Helical" evidence="5">
    <location>
        <begin position="113"/>
        <end position="136"/>
    </location>
</feature>
<evidence type="ECO:0000256" key="4">
    <source>
        <dbReference type="ARBA" id="ARBA00023136"/>
    </source>
</evidence>
<evidence type="ECO:0000256" key="3">
    <source>
        <dbReference type="ARBA" id="ARBA00022989"/>
    </source>
</evidence>
<protein>
    <recommendedName>
        <fullName evidence="8">ABC transmembrane type-1 domain-containing protein</fullName>
    </recommendedName>
</protein>
<keyword evidence="7" id="KW-1185">Reference proteome</keyword>
<keyword evidence="4 5" id="KW-0472">Membrane</keyword>
<sequence length="199" mass="23435">MTTNTIDINLKTCFIIFGILSLLSCIFTFIFFIFHLLNSTSSNETNNKFLLNENIAWHENNKYTQKINSEYIIDLILFQEGIGPNIGFCVLYKMFYFLNLIISFFIKWRFSIIVLFVSLLIATIIMGMSLIMNYFIRKAVKSYKCTNDANTSISHIKITALYSNEELKNKIDNYITKNQKNEVYLFQKKKLKVRAFVWK</sequence>
<accession>A0A1Y1WVW9</accession>
<dbReference type="InterPro" id="IPR036640">
    <property type="entry name" value="ABC1_TM_sf"/>
</dbReference>
<comment type="caution">
    <text evidence="6">The sequence shown here is derived from an EMBL/GenBank/DDBJ whole genome shotgun (WGS) entry which is preliminary data.</text>
</comment>
<keyword evidence="3 5" id="KW-1133">Transmembrane helix</keyword>
<evidence type="ECO:0000313" key="7">
    <source>
        <dbReference type="Proteomes" id="UP000193944"/>
    </source>
</evidence>
<name>A0A1Y1WVW9_9FUNG</name>
<reference evidence="6 7" key="2">
    <citation type="submission" date="2016-08" db="EMBL/GenBank/DDBJ databases">
        <title>Pervasive Adenine N6-methylation of Active Genes in Fungi.</title>
        <authorList>
            <consortium name="DOE Joint Genome Institute"/>
            <person name="Mondo S.J."/>
            <person name="Dannebaum R.O."/>
            <person name="Kuo R.C."/>
            <person name="Labutti K."/>
            <person name="Haridas S."/>
            <person name="Kuo A."/>
            <person name="Salamov A."/>
            <person name="Ahrendt S.R."/>
            <person name="Lipzen A."/>
            <person name="Sullivan W."/>
            <person name="Andreopoulos W.B."/>
            <person name="Clum A."/>
            <person name="Lindquist E."/>
            <person name="Daum C."/>
            <person name="Ramamoorthy G.K."/>
            <person name="Gryganskyi A."/>
            <person name="Culley D."/>
            <person name="Magnuson J.K."/>
            <person name="James T.Y."/>
            <person name="O'Malley M.A."/>
            <person name="Stajich J.E."/>
            <person name="Spatafora J.W."/>
            <person name="Visel A."/>
            <person name="Grigoriev I.V."/>
        </authorList>
    </citation>
    <scope>NUCLEOTIDE SEQUENCE [LARGE SCALE GENOMIC DNA]</scope>
    <source>
        <strain evidence="6 7">S4</strain>
    </source>
</reference>
<feature type="transmembrane region" description="Helical" evidence="5">
    <location>
        <begin position="85"/>
        <end position="106"/>
    </location>
</feature>
<proteinExistence type="predicted"/>
<dbReference type="AlphaFoldDB" id="A0A1Y1WVW9"/>
<dbReference type="PANTHER" id="PTHR24222">
    <property type="entry name" value="ABC TRANSPORTER B FAMILY"/>
    <property type="match status" value="1"/>
</dbReference>
<dbReference type="SUPFAM" id="SSF90123">
    <property type="entry name" value="ABC transporter transmembrane region"/>
    <property type="match status" value="1"/>
</dbReference>
<dbReference type="GO" id="GO:0042626">
    <property type="term" value="F:ATPase-coupled transmembrane transporter activity"/>
    <property type="evidence" value="ECO:0007669"/>
    <property type="project" value="TreeGrafter"/>
</dbReference>
<feature type="transmembrane region" description="Helical" evidence="5">
    <location>
        <begin position="12"/>
        <end position="37"/>
    </location>
</feature>
<reference evidence="6 7" key="1">
    <citation type="submission" date="2016-08" db="EMBL/GenBank/DDBJ databases">
        <title>A Parts List for Fungal Cellulosomes Revealed by Comparative Genomics.</title>
        <authorList>
            <consortium name="DOE Joint Genome Institute"/>
            <person name="Haitjema C.H."/>
            <person name="Gilmore S.P."/>
            <person name="Henske J.K."/>
            <person name="Solomon K.V."/>
            <person name="De Groot R."/>
            <person name="Kuo A."/>
            <person name="Mondo S.J."/>
            <person name="Salamov A.A."/>
            <person name="Labutti K."/>
            <person name="Zhao Z."/>
            <person name="Chiniquy J."/>
            <person name="Barry K."/>
            <person name="Brewer H.M."/>
            <person name="Purvine S.O."/>
            <person name="Wright A.T."/>
            <person name="Boxma B."/>
            <person name="Van Alen T."/>
            <person name="Hackstein J.H."/>
            <person name="Baker S.E."/>
            <person name="Grigoriev I.V."/>
            <person name="O'Malley M.A."/>
        </authorList>
    </citation>
    <scope>NUCLEOTIDE SEQUENCE [LARGE SCALE GENOMIC DNA]</scope>
    <source>
        <strain evidence="6 7">S4</strain>
    </source>
</reference>
<dbReference type="GO" id="GO:0005886">
    <property type="term" value="C:plasma membrane"/>
    <property type="evidence" value="ECO:0007669"/>
    <property type="project" value="TreeGrafter"/>
</dbReference>
<dbReference type="InterPro" id="IPR039421">
    <property type="entry name" value="Type_1_exporter"/>
</dbReference>
<evidence type="ECO:0000256" key="2">
    <source>
        <dbReference type="ARBA" id="ARBA00022692"/>
    </source>
</evidence>
<dbReference type="PANTHER" id="PTHR24222:SF76">
    <property type="entry name" value="MYCOBACTIN IMPORT ATP-BINDING_PERMEASE PROTEIN IRTB"/>
    <property type="match status" value="1"/>
</dbReference>
<dbReference type="Proteomes" id="UP000193944">
    <property type="component" value="Unassembled WGS sequence"/>
</dbReference>
<dbReference type="GO" id="GO:0005524">
    <property type="term" value="F:ATP binding"/>
    <property type="evidence" value="ECO:0007669"/>
    <property type="project" value="InterPro"/>
</dbReference>
<organism evidence="6 7">
    <name type="scientific">Anaeromyces robustus</name>
    <dbReference type="NCBI Taxonomy" id="1754192"/>
    <lineage>
        <taxon>Eukaryota</taxon>
        <taxon>Fungi</taxon>
        <taxon>Fungi incertae sedis</taxon>
        <taxon>Chytridiomycota</taxon>
        <taxon>Chytridiomycota incertae sedis</taxon>
        <taxon>Neocallimastigomycetes</taxon>
        <taxon>Neocallimastigales</taxon>
        <taxon>Neocallimastigaceae</taxon>
        <taxon>Anaeromyces</taxon>
    </lineage>
</organism>
<dbReference type="Gene3D" id="1.20.1560.10">
    <property type="entry name" value="ABC transporter type 1, transmembrane domain"/>
    <property type="match status" value="1"/>
</dbReference>
<evidence type="ECO:0008006" key="8">
    <source>
        <dbReference type="Google" id="ProtNLM"/>
    </source>
</evidence>
<gene>
    <name evidence="6" type="ORF">BCR32DRAFT_247927</name>
</gene>
<evidence type="ECO:0000313" key="6">
    <source>
        <dbReference type="EMBL" id="ORX77458.1"/>
    </source>
</evidence>
<evidence type="ECO:0000256" key="5">
    <source>
        <dbReference type="SAM" id="Phobius"/>
    </source>
</evidence>
<dbReference type="EMBL" id="MCFG01000247">
    <property type="protein sequence ID" value="ORX77458.1"/>
    <property type="molecule type" value="Genomic_DNA"/>
</dbReference>